<dbReference type="STRING" id="6337.A0A0V0Y3R4"/>
<protein>
    <submittedName>
        <fullName evidence="2">Uncharacterized protein</fullName>
    </submittedName>
</protein>
<comment type="caution">
    <text evidence="2">The sequence shown here is derived from an EMBL/GenBank/DDBJ whole genome shotgun (WGS) entry which is preliminary data.</text>
</comment>
<keyword evidence="1" id="KW-1133">Transmembrane helix</keyword>
<dbReference type="EMBL" id="JYDU01000067">
    <property type="protein sequence ID" value="KRX94747.1"/>
    <property type="molecule type" value="Genomic_DNA"/>
</dbReference>
<keyword evidence="1" id="KW-0812">Transmembrane</keyword>
<name>A0A0V0Y3R4_TRIPS</name>
<dbReference type="AlphaFoldDB" id="A0A0V0Y3R4"/>
<gene>
    <name evidence="2" type="ORF">T4E_9537</name>
</gene>
<evidence type="ECO:0000256" key="1">
    <source>
        <dbReference type="SAM" id="Phobius"/>
    </source>
</evidence>
<accession>A0A0V0Y3R4</accession>
<sequence>MNDQKFDSEIALLCSINLTVGILVIIINTIPFSVLLVMKKFNSEISLVFASVTIQMIDGVQFLIRGVRCHTINKWSYVPLVFVGECLMTNFEIHLPLDKFYGQFYVLHGQPKLNHSRVENGQQREIHVTHELPSIKPQQPHLDSIRLAPSVKAP</sequence>
<reference evidence="2 3" key="1">
    <citation type="submission" date="2015-01" db="EMBL/GenBank/DDBJ databases">
        <title>Evolution of Trichinella species and genotypes.</title>
        <authorList>
            <person name="Korhonen P.K."/>
            <person name="Edoardo P."/>
            <person name="Giuseppe L.R."/>
            <person name="Gasser R.B."/>
        </authorList>
    </citation>
    <scope>NUCLEOTIDE SEQUENCE [LARGE SCALE GENOMIC DNA]</scope>
    <source>
        <strain evidence="2">ISS141</strain>
    </source>
</reference>
<feature type="transmembrane region" description="Helical" evidence="1">
    <location>
        <begin position="45"/>
        <end position="64"/>
    </location>
</feature>
<feature type="transmembrane region" description="Helical" evidence="1">
    <location>
        <begin position="12"/>
        <end position="33"/>
    </location>
</feature>
<proteinExistence type="predicted"/>
<dbReference type="Proteomes" id="UP000054815">
    <property type="component" value="Unassembled WGS sequence"/>
</dbReference>
<evidence type="ECO:0000313" key="2">
    <source>
        <dbReference type="EMBL" id="KRX94747.1"/>
    </source>
</evidence>
<organism evidence="2 3">
    <name type="scientific">Trichinella pseudospiralis</name>
    <name type="common">Parasitic roundworm</name>
    <dbReference type="NCBI Taxonomy" id="6337"/>
    <lineage>
        <taxon>Eukaryota</taxon>
        <taxon>Metazoa</taxon>
        <taxon>Ecdysozoa</taxon>
        <taxon>Nematoda</taxon>
        <taxon>Enoplea</taxon>
        <taxon>Dorylaimia</taxon>
        <taxon>Trichinellida</taxon>
        <taxon>Trichinellidae</taxon>
        <taxon>Trichinella</taxon>
    </lineage>
</organism>
<evidence type="ECO:0000313" key="3">
    <source>
        <dbReference type="Proteomes" id="UP000054815"/>
    </source>
</evidence>
<keyword evidence="1" id="KW-0472">Membrane</keyword>